<dbReference type="AlphaFoldDB" id="A0A2S8F621"/>
<protein>
    <submittedName>
        <fullName evidence="1">Uncharacterized protein</fullName>
    </submittedName>
</protein>
<evidence type="ECO:0000313" key="2">
    <source>
        <dbReference type="Proteomes" id="UP000240009"/>
    </source>
</evidence>
<name>A0A2S8F621_9BACT</name>
<sequence>MDDEATFEVLVKPLMILSLDEIAKRQTDCTQDSELSLELLGDIVKDSDTLETIRSRYRKASKQLDRLGLVPNHPTIINHVLRPLIEARNCFILKMPVACIAQAGLVGEMVALWRFEMLKTEIGGKPLNKDRQKLLFGRSFDKMGQDQRVKVLEGLDDVDADLASKFTELRGLRRQYLHFLIEDESALETDSLKALKLASELIVVTLGITITDGRIQLPLKIAHYVRSLFRFDSEEPKD</sequence>
<proteinExistence type="predicted"/>
<dbReference type="EMBL" id="PUIA01000057">
    <property type="protein sequence ID" value="PQO27597.1"/>
    <property type="molecule type" value="Genomic_DNA"/>
</dbReference>
<dbReference type="Proteomes" id="UP000240009">
    <property type="component" value="Unassembled WGS sequence"/>
</dbReference>
<organism evidence="1 2">
    <name type="scientific">Blastopirellula marina</name>
    <dbReference type="NCBI Taxonomy" id="124"/>
    <lineage>
        <taxon>Bacteria</taxon>
        <taxon>Pseudomonadati</taxon>
        <taxon>Planctomycetota</taxon>
        <taxon>Planctomycetia</taxon>
        <taxon>Pirellulales</taxon>
        <taxon>Pirellulaceae</taxon>
        <taxon>Blastopirellula</taxon>
    </lineage>
</organism>
<reference evidence="1 2" key="1">
    <citation type="submission" date="2018-02" db="EMBL/GenBank/DDBJ databases">
        <title>Comparative genomes isolates from brazilian mangrove.</title>
        <authorList>
            <person name="Araujo J.E."/>
            <person name="Taketani R.G."/>
            <person name="Silva M.C.P."/>
            <person name="Loureco M.V."/>
            <person name="Andreote F.D."/>
        </authorList>
    </citation>
    <scope>NUCLEOTIDE SEQUENCE [LARGE SCALE GENOMIC DNA]</scope>
    <source>
        <strain evidence="1 2">HEX-2 MGV</strain>
    </source>
</reference>
<evidence type="ECO:0000313" key="1">
    <source>
        <dbReference type="EMBL" id="PQO27597.1"/>
    </source>
</evidence>
<dbReference type="RefSeq" id="WP_105356519.1">
    <property type="nucleotide sequence ID" value="NZ_PUIA01000057.1"/>
</dbReference>
<comment type="caution">
    <text evidence="1">The sequence shown here is derived from an EMBL/GenBank/DDBJ whole genome shotgun (WGS) entry which is preliminary data.</text>
</comment>
<accession>A0A2S8F621</accession>
<gene>
    <name evidence="1" type="ORF">C5Y96_18900</name>
</gene>